<gene>
    <name evidence="1" type="ORF">LCGC14_2397580</name>
</gene>
<organism evidence="1">
    <name type="scientific">marine sediment metagenome</name>
    <dbReference type="NCBI Taxonomy" id="412755"/>
    <lineage>
        <taxon>unclassified sequences</taxon>
        <taxon>metagenomes</taxon>
        <taxon>ecological metagenomes</taxon>
    </lineage>
</organism>
<evidence type="ECO:0000313" key="1">
    <source>
        <dbReference type="EMBL" id="KKL26210.1"/>
    </source>
</evidence>
<sequence length="83" mass="9486">MNPGHLPFKDLRDELRSSRATKTLNDMLFDLESNANFASILKSTVRGDSSALGLLEQARMRLSSLLCTLTEYDQYLRNHFHVN</sequence>
<name>A0A0F9BWD9_9ZZZZ</name>
<comment type="caution">
    <text evidence="1">The sequence shown here is derived from an EMBL/GenBank/DDBJ whole genome shotgun (WGS) entry which is preliminary data.</text>
</comment>
<dbReference type="AlphaFoldDB" id="A0A0F9BWD9"/>
<accession>A0A0F9BWD9</accession>
<proteinExistence type="predicted"/>
<reference evidence="1" key="1">
    <citation type="journal article" date="2015" name="Nature">
        <title>Complex archaea that bridge the gap between prokaryotes and eukaryotes.</title>
        <authorList>
            <person name="Spang A."/>
            <person name="Saw J.H."/>
            <person name="Jorgensen S.L."/>
            <person name="Zaremba-Niedzwiedzka K."/>
            <person name="Martijn J."/>
            <person name="Lind A.E."/>
            <person name="van Eijk R."/>
            <person name="Schleper C."/>
            <person name="Guy L."/>
            <person name="Ettema T.J."/>
        </authorList>
    </citation>
    <scope>NUCLEOTIDE SEQUENCE</scope>
</reference>
<protein>
    <submittedName>
        <fullName evidence="1">Uncharacterized protein</fullName>
    </submittedName>
</protein>
<dbReference type="EMBL" id="LAZR01035919">
    <property type="protein sequence ID" value="KKL26210.1"/>
    <property type="molecule type" value="Genomic_DNA"/>
</dbReference>